<evidence type="ECO:0000256" key="2">
    <source>
        <dbReference type="ARBA" id="ARBA00007577"/>
    </source>
</evidence>
<dbReference type="PANTHER" id="PTHR43394">
    <property type="entry name" value="ATP-DEPENDENT PERMEASE MDL1, MITOCHONDRIAL"/>
    <property type="match status" value="1"/>
</dbReference>
<dbReference type="Pfam" id="PF00005">
    <property type="entry name" value="ABC_tran"/>
    <property type="match status" value="2"/>
</dbReference>
<dbReference type="PROSITE" id="PS50893">
    <property type="entry name" value="ABC_TRANSPORTER_2"/>
    <property type="match status" value="2"/>
</dbReference>
<keyword evidence="7 9" id="KW-0472">Membrane</keyword>
<dbReference type="CDD" id="cd03249">
    <property type="entry name" value="ABC_MTABC3_MDL1_MDL2"/>
    <property type="match status" value="1"/>
</dbReference>
<keyword evidence="5" id="KW-0067">ATP-binding</keyword>
<dbReference type="GO" id="GO:0005743">
    <property type="term" value="C:mitochondrial inner membrane"/>
    <property type="evidence" value="ECO:0007669"/>
    <property type="project" value="TreeGrafter"/>
</dbReference>
<comment type="similarity">
    <text evidence="2">Belongs to the ABC transporter superfamily. ABCB family. Multidrug resistance exporter (TC 3.A.1.201) subfamily.</text>
</comment>
<dbReference type="GeneID" id="70230387"/>
<dbReference type="GO" id="GO:0005524">
    <property type="term" value="F:ATP binding"/>
    <property type="evidence" value="ECO:0007669"/>
    <property type="project" value="UniProtKB-KW"/>
</dbReference>
<comment type="subcellular location">
    <subcellularLocation>
        <location evidence="1">Membrane</location>
        <topology evidence="1">Multi-pass membrane protein</topology>
    </subcellularLocation>
</comment>
<evidence type="ECO:0000256" key="9">
    <source>
        <dbReference type="SAM" id="Phobius"/>
    </source>
</evidence>
<feature type="domain" description="ABC transporter" evidence="10">
    <location>
        <begin position="407"/>
        <end position="650"/>
    </location>
</feature>
<keyword evidence="6 9" id="KW-1133">Transmembrane helix</keyword>
<evidence type="ECO:0000259" key="11">
    <source>
        <dbReference type="PROSITE" id="PS50929"/>
    </source>
</evidence>
<name>A0A9P9JKT6_FUSRE</name>
<feature type="domain" description="ABC transporter" evidence="10">
    <location>
        <begin position="1055"/>
        <end position="1293"/>
    </location>
</feature>
<sequence>MAGSITQGSDNKVTNEKGGDSNIFTMTDSSGGTPSDKEVDLLAQLNEEEKEIIERQLDLPTVEVTFTTLFRYATRNDLIIIAVSSLCAIAGGAALPLMTLILGNFSGSFQRIFYDDISQSEFRSDLSYYSLLFVYLAIAEFVTIYVCTWGFVYTGEHITGKIREEYLKALLRQNIGFYDQFGVGEITTRITHDMTLVQDGISEKVAFVLTSLATFITALVVGFVRYWKLTLILTSGVFATVIVMMMGSKFFVTATIKGLQATAIGGSVAEEALASIRNAAAFGTQEKLAARYQKHLGEAEKWGVRVKVALGCLIGGMLWVQYLTYGLSVWLGSRYIVSGEMNLPSVIIIMMALTLGANTLGTLATPANSLVTGVSAASKIFQVIDRNSPLDPSSDTGETIPSLNGGIELRNVTHVYPSRRERLAMDDVSINIPAGKVTAVVGSSGSGKSSIIGLLERFYEPISGQILLDGHDIKDLSLRWLRQQMSLVIQEPVLFSTTVRENISHGLLGTKYENAQNKNELIYKAAQMANAHEFIQKLPKGYDTHLGQQGSLLSVGQKQRIAIARAIVGDPRILLLDEATSALDTRSEGQVQAALDKTSKGRTTIVIAHRLSTIKDADNIVVMDRGRVVEQGTHDQLVASKGYYSRLVEAQNIRQEVEERVEGVRVSDTDYPDALTASSKLENDADTQAELALSVPSGFLQEEQQTKYSYSALVKLMASFNKAEAGVILLGLVLAIICGGGNPTQAVFLAKSVNALAYPPSRYDDLKSQASFWALMYLMLAFVFLFAFISQGWAFSYCSERLIHKVRVASLRAMLRQDIGFFDRDENSSSTLTAFLSTETKHLAGLSGSTLGTLLTLATTIVAALALSLGIGWELALVCASTIPVVLTCGFLRYNVLQKLEARSSKTYAESAAYASELTASIRTVASLTRETEAVDHYRGMMEKQLKSSQLSVAKSAILYAASQSVTFLAMALAFWYGGRKVASREYDLFQFFACFAAIIFGSEAAGTLFSLTPNMAKATNAANELKLLLEKRPTIDTWSKDGLHLERSQVEGRVELKNIHFTYPTRPERPVLQGLNMTINPGQYVAIVGSSGCGKSTVIQLLERFYDPAAGEVRLDGRDISTYNINNYRSFLSLVSQEPTLYDGSIRDNLMLGTPEESLPEESLWHALQEANIRDFVTSLPDGLETNVGPRGAMLSGGQKQRIAIARALLRNPKILLLDEATSALDSESEQVVQAALDAAAAGRTTVAVAHRLSSIQNADMIYFLDQGRVAEQGTHSELLALRGRYHDFVALQSLDNTE</sequence>
<dbReference type="InterPro" id="IPR036640">
    <property type="entry name" value="ABC1_TM_sf"/>
</dbReference>
<feature type="compositionally biased region" description="Polar residues" evidence="8">
    <location>
        <begin position="1"/>
        <end position="12"/>
    </location>
</feature>
<dbReference type="Proteomes" id="UP000720189">
    <property type="component" value="Unassembled WGS sequence"/>
</dbReference>
<dbReference type="PROSITE" id="PS00211">
    <property type="entry name" value="ABC_TRANSPORTER_1"/>
    <property type="match status" value="2"/>
</dbReference>
<feature type="region of interest" description="Disordered" evidence="8">
    <location>
        <begin position="1"/>
        <end position="35"/>
    </location>
</feature>
<dbReference type="FunFam" id="3.40.50.300:FF:000251">
    <property type="entry name" value="ABC transporter B family member 19"/>
    <property type="match status" value="1"/>
</dbReference>
<dbReference type="Gene3D" id="3.40.50.300">
    <property type="entry name" value="P-loop containing nucleotide triphosphate hydrolases"/>
    <property type="match status" value="2"/>
</dbReference>
<keyword evidence="3 9" id="KW-0812">Transmembrane</keyword>
<feature type="transmembrane region" description="Helical" evidence="9">
    <location>
        <begin position="725"/>
        <end position="750"/>
    </location>
</feature>
<feature type="transmembrane region" description="Helical" evidence="9">
    <location>
        <begin position="343"/>
        <end position="363"/>
    </location>
</feature>
<evidence type="ECO:0000313" key="12">
    <source>
        <dbReference type="EMBL" id="KAH7213264.1"/>
    </source>
</evidence>
<dbReference type="InterPro" id="IPR017871">
    <property type="entry name" value="ABC_transporter-like_CS"/>
</dbReference>
<evidence type="ECO:0000256" key="4">
    <source>
        <dbReference type="ARBA" id="ARBA00022741"/>
    </source>
</evidence>
<dbReference type="FunFam" id="3.40.50.300:FF:000913">
    <property type="entry name" value="ABC multidrug transporter SitT"/>
    <property type="match status" value="1"/>
</dbReference>
<accession>A0A9P9JKT6</accession>
<dbReference type="InterPro" id="IPR003593">
    <property type="entry name" value="AAA+_ATPase"/>
</dbReference>
<evidence type="ECO:0000256" key="7">
    <source>
        <dbReference type="ARBA" id="ARBA00023136"/>
    </source>
</evidence>
<dbReference type="FunFam" id="1.20.1560.10:FF:000102">
    <property type="entry name" value="ABC multidrug transporter Mdr1"/>
    <property type="match status" value="1"/>
</dbReference>
<feature type="transmembrane region" description="Helical" evidence="9">
    <location>
        <begin position="989"/>
        <end position="1012"/>
    </location>
</feature>
<evidence type="ECO:0000256" key="8">
    <source>
        <dbReference type="SAM" id="MobiDB-lite"/>
    </source>
</evidence>
<keyword evidence="13" id="KW-1185">Reference proteome</keyword>
<dbReference type="GO" id="GO:0015421">
    <property type="term" value="F:ABC-type oligopeptide transporter activity"/>
    <property type="evidence" value="ECO:0007669"/>
    <property type="project" value="TreeGrafter"/>
</dbReference>
<evidence type="ECO:0000256" key="5">
    <source>
        <dbReference type="ARBA" id="ARBA00022840"/>
    </source>
</evidence>
<evidence type="ECO:0000256" key="6">
    <source>
        <dbReference type="ARBA" id="ARBA00022989"/>
    </source>
</evidence>
<dbReference type="SUPFAM" id="SSF90123">
    <property type="entry name" value="ABC transporter transmembrane region"/>
    <property type="match status" value="2"/>
</dbReference>
<feature type="domain" description="ABC transmembrane type-1" evidence="11">
    <location>
        <begin position="82"/>
        <end position="372"/>
    </location>
</feature>
<dbReference type="PROSITE" id="PS50929">
    <property type="entry name" value="ABC_TM1F"/>
    <property type="match status" value="2"/>
</dbReference>
<dbReference type="EMBL" id="JAGMUX010000030">
    <property type="protein sequence ID" value="KAH7213264.1"/>
    <property type="molecule type" value="Genomic_DNA"/>
</dbReference>
<dbReference type="InterPro" id="IPR027417">
    <property type="entry name" value="P-loop_NTPase"/>
</dbReference>
<feature type="transmembrane region" description="Helical" evidence="9">
    <location>
        <begin position="126"/>
        <end position="153"/>
    </location>
</feature>
<dbReference type="Pfam" id="PF00664">
    <property type="entry name" value="ABC_membrane"/>
    <property type="match status" value="2"/>
</dbReference>
<protein>
    <submittedName>
        <fullName evidence="12">P-loop containing nucleoside triphosphate hydrolase protein</fullName>
    </submittedName>
</protein>
<evidence type="ECO:0000313" key="13">
    <source>
        <dbReference type="Proteomes" id="UP000720189"/>
    </source>
</evidence>
<evidence type="ECO:0000259" key="10">
    <source>
        <dbReference type="PROSITE" id="PS50893"/>
    </source>
</evidence>
<comment type="caution">
    <text evidence="12">The sequence shown here is derived from an EMBL/GenBank/DDBJ whole genome shotgun (WGS) entry which is preliminary data.</text>
</comment>
<keyword evidence="4" id="KW-0547">Nucleotide-binding</keyword>
<dbReference type="InterPro" id="IPR003439">
    <property type="entry name" value="ABC_transporter-like_ATP-bd"/>
</dbReference>
<feature type="transmembrane region" description="Helical" evidence="9">
    <location>
        <begin position="205"/>
        <end position="224"/>
    </location>
</feature>
<feature type="domain" description="ABC transmembrane type-1" evidence="11">
    <location>
        <begin position="729"/>
        <end position="1018"/>
    </location>
</feature>
<evidence type="ECO:0000256" key="1">
    <source>
        <dbReference type="ARBA" id="ARBA00004141"/>
    </source>
</evidence>
<dbReference type="InterPro" id="IPR039421">
    <property type="entry name" value="Type_1_exporter"/>
</dbReference>
<feature type="transmembrane region" description="Helical" evidence="9">
    <location>
        <begin position="770"/>
        <end position="795"/>
    </location>
</feature>
<dbReference type="PANTHER" id="PTHR43394:SF27">
    <property type="entry name" value="ATP-DEPENDENT TRANSLOCASE ABCB1-LIKE"/>
    <property type="match status" value="1"/>
</dbReference>
<dbReference type="SUPFAM" id="SSF52540">
    <property type="entry name" value="P-loop containing nucleoside triphosphate hydrolases"/>
    <property type="match status" value="2"/>
</dbReference>
<feature type="transmembrane region" description="Helical" evidence="9">
    <location>
        <begin position="78"/>
        <end position="106"/>
    </location>
</feature>
<keyword evidence="12" id="KW-0378">Hydrolase</keyword>
<feature type="transmembrane region" description="Helical" evidence="9">
    <location>
        <begin position="230"/>
        <end position="252"/>
    </location>
</feature>
<evidence type="ECO:0000256" key="3">
    <source>
        <dbReference type="ARBA" id="ARBA00022692"/>
    </source>
</evidence>
<feature type="transmembrane region" description="Helical" evidence="9">
    <location>
        <begin position="875"/>
        <end position="896"/>
    </location>
</feature>
<dbReference type="RefSeq" id="XP_046041712.1">
    <property type="nucleotide sequence ID" value="XM_046200433.1"/>
</dbReference>
<feature type="transmembrane region" description="Helical" evidence="9">
    <location>
        <begin position="308"/>
        <end position="331"/>
    </location>
</feature>
<dbReference type="InterPro" id="IPR011527">
    <property type="entry name" value="ABC1_TM_dom"/>
</dbReference>
<gene>
    <name evidence="12" type="ORF">BKA55DRAFT_697771</name>
</gene>
<feature type="transmembrane region" description="Helical" evidence="9">
    <location>
        <begin position="957"/>
        <end position="977"/>
    </location>
</feature>
<dbReference type="CDD" id="cd18577">
    <property type="entry name" value="ABC_6TM_Pgp_ABCB1_D1_like"/>
    <property type="match status" value="1"/>
</dbReference>
<dbReference type="OrthoDB" id="6500128at2759"/>
<feature type="compositionally biased region" description="Polar residues" evidence="8">
    <location>
        <begin position="22"/>
        <end position="33"/>
    </location>
</feature>
<feature type="transmembrane region" description="Helical" evidence="9">
    <location>
        <begin position="851"/>
        <end position="869"/>
    </location>
</feature>
<proteinExistence type="inferred from homology"/>
<dbReference type="CDD" id="cd18578">
    <property type="entry name" value="ABC_6TM_Pgp_ABCB1_D2_like"/>
    <property type="match status" value="1"/>
</dbReference>
<dbReference type="GO" id="GO:0090374">
    <property type="term" value="P:oligopeptide export from mitochondrion"/>
    <property type="evidence" value="ECO:0007669"/>
    <property type="project" value="TreeGrafter"/>
</dbReference>
<dbReference type="SMART" id="SM00382">
    <property type="entry name" value="AAA"/>
    <property type="match status" value="2"/>
</dbReference>
<dbReference type="Gene3D" id="1.20.1560.10">
    <property type="entry name" value="ABC transporter type 1, transmembrane domain"/>
    <property type="match status" value="1"/>
</dbReference>
<dbReference type="GO" id="GO:0016887">
    <property type="term" value="F:ATP hydrolysis activity"/>
    <property type="evidence" value="ECO:0007669"/>
    <property type="project" value="InterPro"/>
</dbReference>
<reference evidence="12" key="1">
    <citation type="journal article" date="2021" name="Nat. Commun.">
        <title>Genetic determinants of endophytism in the Arabidopsis root mycobiome.</title>
        <authorList>
            <person name="Mesny F."/>
            <person name="Miyauchi S."/>
            <person name="Thiergart T."/>
            <person name="Pickel B."/>
            <person name="Atanasova L."/>
            <person name="Karlsson M."/>
            <person name="Huettel B."/>
            <person name="Barry K.W."/>
            <person name="Haridas S."/>
            <person name="Chen C."/>
            <person name="Bauer D."/>
            <person name="Andreopoulos W."/>
            <person name="Pangilinan J."/>
            <person name="LaButti K."/>
            <person name="Riley R."/>
            <person name="Lipzen A."/>
            <person name="Clum A."/>
            <person name="Drula E."/>
            <person name="Henrissat B."/>
            <person name="Kohler A."/>
            <person name="Grigoriev I.V."/>
            <person name="Martin F.M."/>
            <person name="Hacquard S."/>
        </authorList>
    </citation>
    <scope>NUCLEOTIDE SEQUENCE</scope>
    <source>
        <strain evidence="12">MPI-CAGE-AT-0023</strain>
    </source>
</reference>
<organism evidence="12 13">
    <name type="scientific">Fusarium redolens</name>
    <dbReference type="NCBI Taxonomy" id="48865"/>
    <lineage>
        <taxon>Eukaryota</taxon>
        <taxon>Fungi</taxon>
        <taxon>Dikarya</taxon>
        <taxon>Ascomycota</taxon>
        <taxon>Pezizomycotina</taxon>
        <taxon>Sordariomycetes</taxon>
        <taxon>Hypocreomycetidae</taxon>
        <taxon>Hypocreales</taxon>
        <taxon>Nectriaceae</taxon>
        <taxon>Fusarium</taxon>
        <taxon>Fusarium redolens species complex</taxon>
    </lineage>
</organism>